<proteinExistence type="inferred from homology"/>
<dbReference type="NCBIfam" id="NF003076">
    <property type="entry name" value="PRK03999.1"/>
    <property type="match status" value="1"/>
</dbReference>
<dbReference type="Gene3D" id="2.40.50.140">
    <property type="entry name" value="Nucleic acid-binding proteins"/>
    <property type="match status" value="1"/>
</dbReference>
<dbReference type="Gene3D" id="2.30.30.30">
    <property type="match status" value="1"/>
</dbReference>
<dbReference type="AlphaFoldDB" id="A0A7J4J0Z4"/>
<gene>
    <name evidence="5" type="ORF">HA254_05795</name>
</gene>
<accession>A0A7J4J0Z4</accession>
<evidence type="ECO:0000256" key="3">
    <source>
        <dbReference type="ARBA" id="ARBA00023071"/>
    </source>
</evidence>
<reference evidence="6" key="1">
    <citation type="journal article" date="2020" name="bioRxiv">
        <title>A rank-normalized archaeal taxonomy based on genome phylogeny resolves widespread incomplete and uneven classifications.</title>
        <authorList>
            <person name="Rinke C."/>
            <person name="Chuvochina M."/>
            <person name="Mussig A.J."/>
            <person name="Chaumeil P.-A."/>
            <person name="Waite D.W."/>
            <person name="Whitman W.B."/>
            <person name="Parks D.H."/>
            <person name="Hugenholtz P."/>
        </authorList>
    </citation>
    <scope>NUCLEOTIDE SEQUENCE [LARGE SCALE GENOMIC DNA]</scope>
</reference>
<dbReference type="GO" id="GO:0003743">
    <property type="term" value="F:translation initiation factor activity"/>
    <property type="evidence" value="ECO:0007669"/>
    <property type="project" value="UniProtKB-KW"/>
</dbReference>
<dbReference type="PROSITE" id="PS00302">
    <property type="entry name" value="IF5A_HYPUSINE"/>
    <property type="match status" value="1"/>
</dbReference>
<dbReference type="InterPro" id="IPR019769">
    <property type="entry name" value="Trans_elong_IF5A_hypusine_site"/>
</dbReference>
<dbReference type="Pfam" id="PF21485">
    <property type="entry name" value="IF5A-like_N"/>
    <property type="match status" value="1"/>
</dbReference>
<dbReference type="GO" id="GO:0045901">
    <property type="term" value="P:positive regulation of translational elongation"/>
    <property type="evidence" value="ECO:0007669"/>
    <property type="project" value="InterPro"/>
</dbReference>
<dbReference type="SMART" id="SM01376">
    <property type="entry name" value="eIF-5a"/>
    <property type="match status" value="1"/>
</dbReference>
<evidence type="ECO:0000256" key="1">
    <source>
        <dbReference type="ARBA" id="ARBA00006016"/>
    </source>
</evidence>
<dbReference type="InterPro" id="IPR014722">
    <property type="entry name" value="Rib_uL2_dom2"/>
</dbReference>
<dbReference type="GO" id="GO:0045905">
    <property type="term" value="P:positive regulation of translational termination"/>
    <property type="evidence" value="ECO:0007669"/>
    <property type="project" value="InterPro"/>
</dbReference>
<dbReference type="PANTHER" id="PTHR11673">
    <property type="entry name" value="TRANSLATION INITIATION FACTOR 5A FAMILY MEMBER"/>
    <property type="match status" value="1"/>
</dbReference>
<comment type="similarity">
    <text evidence="1">Belongs to the eIF-5A family.</text>
</comment>
<keyword evidence="5" id="KW-0396">Initiation factor</keyword>
<evidence type="ECO:0000259" key="4">
    <source>
        <dbReference type="SMART" id="SM01376"/>
    </source>
</evidence>
<evidence type="ECO:0000256" key="2">
    <source>
        <dbReference type="ARBA" id="ARBA00022917"/>
    </source>
</evidence>
<dbReference type="SUPFAM" id="SSF50249">
    <property type="entry name" value="Nucleic acid-binding proteins"/>
    <property type="match status" value="1"/>
</dbReference>
<dbReference type="GO" id="GO:0043022">
    <property type="term" value="F:ribosome binding"/>
    <property type="evidence" value="ECO:0007669"/>
    <property type="project" value="InterPro"/>
</dbReference>
<evidence type="ECO:0000313" key="5">
    <source>
        <dbReference type="EMBL" id="HIH10149.1"/>
    </source>
</evidence>
<dbReference type="GO" id="GO:0003723">
    <property type="term" value="F:RNA binding"/>
    <property type="evidence" value="ECO:0007669"/>
    <property type="project" value="InterPro"/>
</dbReference>
<protein>
    <submittedName>
        <fullName evidence="5">Translation initiation factor IF-5A</fullName>
    </submittedName>
</protein>
<dbReference type="GO" id="GO:0003746">
    <property type="term" value="F:translation elongation factor activity"/>
    <property type="evidence" value="ECO:0007669"/>
    <property type="project" value="InterPro"/>
</dbReference>
<comment type="caution">
    <text evidence="5">The sequence shown here is derived from an EMBL/GenBank/DDBJ whole genome shotgun (WGS) entry which is preliminary data.</text>
</comment>
<dbReference type="InterPro" id="IPR001884">
    <property type="entry name" value="IF5A-like"/>
</dbReference>
<sequence>MADGEKRFQNLGTLKPGSYVLVDGEPCQVKAIDKSKPGKHGAAKARISAFGIFTDQKRNLMKATDYEAEVPIIDKGTGQVVAVMGNMIQIMDTGDYKTYDVEKPKDVQGIAGGIEVEYIKWGDLVRITRKKGDSK</sequence>
<evidence type="ECO:0000313" key="6">
    <source>
        <dbReference type="Proteomes" id="UP000565078"/>
    </source>
</evidence>
<dbReference type="InterPro" id="IPR008991">
    <property type="entry name" value="Translation_prot_SH3-like_sf"/>
</dbReference>
<dbReference type="InterPro" id="IPR048670">
    <property type="entry name" value="IF5A-like_N"/>
</dbReference>
<name>A0A7J4J0Z4_9ARCH</name>
<dbReference type="EMBL" id="DUGC01000092">
    <property type="protein sequence ID" value="HIH10149.1"/>
    <property type="molecule type" value="Genomic_DNA"/>
</dbReference>
<dbReference type="Proteomes" id="UP000565078">
    <property type="component" value="Unassembled WGS sequence"/>
</dbReference>
<dbReference type="InterPro" id="IPR012340">
    <property type="entry name" value="NA-bd_OB-fold"/>
</dbReference>
<feature type="domain" description="Translation initiation factor 5A C-terminal" evidence="4">
    <location>
        <begin position="72"/>
        <end position="131"/>
    </location>
</feature>
<dbReference type="SUPFAM" id="SSF50104">
    <property type="entry name" value="Translation proteins SH3-like domain"/>
    <property type="match status" value="1"/>
</dbReference>
<organism evidence="5 6">
    <name type="scientific">Candidatus Iainarchaeum sp</name>
    <dbReference type="NCBI Taxonomy" id="3101447"/>
    <lineage>
        <taxon>Archaea</taxon>
        <taxon>Candidatus Iainarchaeota</taxon>
        <taxon>Candidatus Iainarchaeia</taxon>
        <taxon>Candidatus Iainarchaeales</taxon>
        <taxon>Candidatus Iainarchaeaceae</taxon>
        <taxon>Candidatus Iainarchaeum</taxon>
    </lineage>
</organism>
<dbReference type="NCBIfam" id="TIGR00037">
    <property type="entry name" value="eIF_5A"/>
    <property type="match status" value="1"/>
</dbReference>
<keyword evidence="3" id="KW-0385">Hypusine</keyword>
<dbReference type="InterPro" id="IPR020189">
    <property type="entry name" value="IF5A_C"/>
</dbReference>
<keyword evidence="2" id="KW-0648">Protein biosynthesis</keyword>